<protein>
    <submittedName>
        <fullName evidence="1">Uncharacterized protein</fullName>
    </submittedName>
</protein>
<sequence>MDSQFSYREENILQLSSLIKQRVDTRSTSLKKLLEVGTGTKVSKGHPLKKRKELKLKYSSYTKLPQTLYFLLVFQPTPKSFLIWLNTSRKRKLQMLLKPKDSKQSRQIPTTNLSKFIQMKPSSEFTLYF</sequence>
<proteinExistence type="predicted"/>
<gene>
    <name evidence="1" type="ORF">TNIN_423991</name>
</gene>
<dbReference type="EMBL" id="BMAV01017576">
    <property type="protein sequence ID" value="GFY69367.1"/>
    <property type="molecule type" value="Genomic_DNA"/>
</dbReference>
<evidence type="ECO:0000313" key="1">
    <source>
        <dbReference type="EMBL" id="GFY69367.1"/>
    </source>
</evidence>
<comment type="caution">
    <text evidence="1">The sequence shown here is derived from an EMBL/GenBank/DDBJ whole genome shotgun (WGS) entry which is preliminary data.</text>
</comment>
<reference evidence="1" key="1">
    <citation type="submission" date="2020-08" db="EMBL/GenBank/DDBJ databases">
        <title>Multicomponent nature underlies the extraordinary mechanical properties of spider dragline silk.</title>
        <authorList>
            <person name="Kono N."/>
            <person name="Nakamura H."/>
            <person name="Mori M."/>
            <person name="Yoshida Y."/>
            <person name="Ohtoshi R."/>
            <person name="Malay A.D."/>
            <person name="Moran D.A.P."/>
            <person name="Tomita M."/>
            <person name="Numata K."/>
            <person name="Arakawa K."/>
        </authorList>
    </citation>
    <scope>NUCLEOTIDE SEQUENCE</scope>
</reference>
<name>A0A8X7CMI0_9ARAC</name>
<accession>A0A8X7CMI0</accession>
<keyword evidence="2" id="KW-1185">Reference proteome</keyword>
<dbReference type="Proteomes" id="UP000886998">
    <property type="component" value="Unassembled WGS sequence"/>
</dbReference>
<dbReference type="AlphaFoldDB" id="A0A8X7CMI0"/>
<organism evidence="1 2">
    <name type="scientific">Trichonephila inaurata madagascariensis</name>
    <dbReference type="NCBI Taxonomy" id="2747483"/>
    <lineage>
        <taxon>Eukaryota</taxon>
        <taxon>Metazoa</taxon>
        <taxon>Ecdysozoa</taxon>
        <taxon>Arthropoda</taxon>
        <taxon>Chelicerata</taxon>
        <taxon>Arachnida</taxon>
        <taxon>Araneae</taxon>
        <taxon>Araneomorphae</taxon>
        <taxon>Entelegynae</taxon>
        <taxon>Araneoidea</taxon>
        <taxon>Nephilidae</taxon>
        <taxon>Trichonephila</taxon>
        <taxon>Trichonephila inaurata</taxon>
    </lineage>
</organism>
<evidence type="ECO:0000313" key="2">
    <source>
        <dbReference type="Proteomes" id="UP000886998"/>
    </source>
</evidence>